<dbReference type="AlphaFoldDB" id="A0A831EQ72"/>
<gene>
    <name evidence="1" type="ORF">BN437_1121</name>
</gene>
<organism evidence="1 2">
    <name type="scientific">Erwinia amylovora NBRC 12687 = CFBP 1232</name>
    <dbReference type="NCBI Taxonomy" id="1219359"/>
    <lineage>
        <taxon>Bacteria</taxon>
        <taxon>Pseudomonadati</taxon>
        <taxon>Pseudomonadota</taxon>
        <taxon>Gammaproteobacteria</taxon>
        <taxon>Enterobacterales</taxon>
        <taxon>Erwiniaceae</taxon>
        <taxon>Erwinia</taxon>
    </lineage>
</organism>
<protein>
    <submittedName>
        <fullName evidence="1">Uncharacterized protein</fullName>
    </submittedName>
</protein>
<reference evidence="1 2" key="2">
    <citation type="submission" date="2013-04" db="EMBL/GenBank/DDBJ databases">
        <title>Comparative genomics of 12 strains of Erwinia amylovora identifies a pan-genome with a large conserved core and provides insights into host specificity.</title>
        <authorList>
            <person name="Mann R.A."/>
            <person name="Smits T.H.M."/>
            <person name="Buehlmann A."/>
            <person name="Blom J."/>
            <person name="Goesmann A."/>
            <person name="Frey J.E."/>
            <person name="Plummer K.M."/>
            <person name="Beer S.V."/>
            <person name="Luck J."/>
            <person name="Duffy B."/>
            <person name="Rodoni B."/>
        </authorList>
    </citation>
    <scope>NUCLEOTIDE SEQUENCE [LARGE SCALE GENOMIC DNA]</scope>
    <source>
        <strain evidence="2">CFBP 1232</strain>
    </source>
</reference>
<evidence type="ECO:0000313" key="1">
    <source>
        <dbReference type="EMBL" id="CCO93073.1"/>
    </source>
</evidence>
<comment type="caution">
    <text evidence="1">The sequence shown here is derived from an EMBL/GenBank/DDBJ whole genome shotgun (WGS) entry which is preliminary data.</text>
</comment>
<name>A0A831EQ72_ERWAM</name>
<sequence>MLQIKGHLPCFYRGGVKTSFSLLEQHERVNMPH</sequence>
<evidence type="ECO:0000313" key="2">
    <source>
        <dbReference type="Proteomes" id="UP000013111"/>
    </source>
</evidence>
<accession>A0A831EQ72</accession>
<dbReference type="Proteomes" id="UP000013111">
    <property type="component" value="Unassembled WGS sequence"/>
</dbReference>
<reference evidence="1 2" key="1">
    <citation type="submission" date="2012-11" db="EMBL/GenBank/DDBJ databases">
        <authorList>
            <person name="Linke B."/>
        </authorList>
    </citation>
    <scope>NUCLEOTIDE SEQUENCE [LARGE SCALE GENOMIC DNA]</scope>
    <source>
        <strain evidence="2">CFBP 1232</strain>
    </source>
</reference>
<dbReference type="EMBL" id="CAPB01000008">
    <property type="protein sequence ID" value="CCO93073.1"/>
    <property type="molecule type" value="Genomic_DNA"/>
</dbReference>
<proteinExistence type="predicted"/>